<dbReference type="GO" id="GO:0005634">
    <property type="term" value="C:nucleus"/>
    <property type="evidence" value="ECO:0007669"/>
    <property type="project" value="TreeGrafter"/>
</dbReference>
<dbReference type="GO" id="GO:0003676">
    <property type="term" value="F:nucleic acid binding"/>
    <property type="evidence" value="ECO:0007669"/>
    <property type="project" value="InterPro"/>
</dbReference>
<dbReference type="InterPro" id="IPR019012">
    <property type="entry name" value="RNA_cap_Gua-N2-MeTrfase"/>
</dbReference>
<dbReference type="InterPro" id="IPR002052">
    <property type="entry name" value="DNA_methylase_N6_adenine_CS"/>
</dbReference>
<dbReference type="PANTHER" id="PTHR14741:SF32">
    <property type="entry name" value="TRIMETHYLGUANOSINE SYNTHASE"/>
    <property type="match status" value="1"/>
</dbReference>
<dbReference type="Pfam" id="PF09445">
    <property type="entry name" value="Methyltransf_15"/>
    <property type="match status" value="1"/>
</dbReference>
<dbReference type="SUPFAM" id="SSF53335">
    <property type="entry name" value="S-adenosyl-L-methionine-dependent methyltransferases"/>
    <property type="match status" value="1"/>
</dbReference>
<accession>A0A6C0IWS2</accession>
<dbReference type="EMBL" id="MN740268">
    <property type="protein sequence ID" value="QHT96885.1"/>
    <property type="molecule type" value="Genomic_DNA"/>
</dbReference>
<dbReference type="PROSITE" id="PS00092">
    <property type="entry name" value="N6_MTASE"/>
    <property type="match status" value="1"/>
</dbReference>
<dbReference type="InterPro" id="IPR029063">
    <property type="entry name" value="SAM-dependent_MTases_sf"/>
</dbReference>
<evidence type="ECO:0008006" key="2">
    <source>
        <dbReference type="Google" id="ProtNLM"/>
    </source>
</evidence>
<name>A0A6C0IWS2_9ZZZZ</name>
<proteinExistence type="predicted"/>
<dbReference type="AlphaFoldDB" id="A0A6C0IWS2"/>
<dbReference type="Gene3D" id="3.40.50.150">
    <property type="entry name" value="Vaccinia Virus protein VP39"/>
    <property type="match status" value="1"/>
</dbReference>
<protein>
    <recommendedName>
        <fullName evidence="2">Methyltransferase</fullName>
    </recommendedName>
</protein>
<dbReference type="PANTHER" id="PTHR14741">
    <property type="entry name" value="S-ADENOSYLMETHIONINE-DEPENDENT METHYLTRANSFERASE RELATED"/>
    <property type="match status" value="1"/>
</dbReference>
<sequence length="234" mass="27662">MDRKKKTHKFVWLLNDYFPIDVIKKLRYDTEASYSVTDPTISEHICSVLLKQPNISTKSVITDGFASVGGNTWFFAKYFSTVKANELDKTRFHMLSHNLKVLGQRKKVKVYNRNYLDLYDKLSQDIIWLDPPWLIDEKTAKKFKLMYSAHDIPTYKSLKQMRIYLRQTDALLPPIEISELIGKRIKKTKYIGLKIPKNYDLKYLRKMITGSFSIFTIEEYPRPNSMKIIYLKKI</sequence>
<dbReference type="GO" id="GO:0071164">
    <property type="term" value="F:RNA cap trimethylguanosine synthase activity"/>
    <property type="evidence" value="ECO:0007669"/>
    <property type="project" value="TreeGrafter"/>
</dbReference>
<reference evidence="1" key="1">
    <citation type="journal article" date="2020" name="Nature">
        <title>Giant virus diversity and host interactions through global metagenomics.</title>
        <authorList>
            <person name="Schulz F."/>
            <person name="Roux S."/>
            <person name="Paez-Espino D."/>
            <person name="Jungbluth S."/>
            <person name="Walsh D.A."/>
            <person name="Denef V.J."/>
            <person name="McMahon K.D."/>
            <person name="Konstantinidis K.T."/>
            <person name="Eloe-Fadrosh E.A."/>
            <person name="Kyrpides N.C."/>
            <person name="Woyke T."/>
        </authorList>
    </citation>
    <scope>NUCLEOTIDE SEQUENCE</scope>
    <source>
        <strain evidence="1">GVMAG-M-3300024336-7</strain>
    </source>
</reference>
<organism evidence="1">
    <name type="scientific">viral metagenome</name>
    <dbReference type="NCBI Taxonomy" id="1070528"/>
    <lineage>
        <taxon>unclassified sequences</taxon>
        <taxon>metagenomes</taxon>
        <taxon>organismal metagenomes</taxon>
    </lineage>
</organism>
<evidence type="ECO:0000313" key="1">
    <source>
        <dbReference type="EMBL" id="QHT96885.1"/>
    </source>
</evidence>